<gene>
    <name evidence="2" type="ORF">NIE36_31025</name>
    <name evidence="1" type="ORF">OSB80_31090</name>
</gene>
<dbReference type="Proteomes" id="UP001209412">
    <property type="component" value="Unassembled WGS sequence"/>
</dbReference>
<dbReference type="RefSeq" id="WP_266240497.1">
    <property type="nucleotide sequence ID" value="NZ_JAMXWF010000033.1"/>
</dbReference>
<protein>
    <recommendedName>
        <fullName evidence="5">Bro-N domain-containing protein</fullName>
    </recommendedName>
</protein>
<name>A0AAP5EZM8_9BURK</name>
<dbReference type="Proteomes" id="UP001242288">
    <property type="component" value="Unassembled WGS sequence"/>
</dbReference>
<evidence type="ECO:0008006" key="5">
    <source>
        <dbReference type="Google" id="ProtNLM"/>
    </source>
</evidence>
<reference evidence="2" key="1">
    <citation type="submission" date="2022-06" db="EMBL/GenBank/DDBJ databases">
        <title>PHB producers.</title>
        <authorList>
            <person name="Besaury L."/>
        </authorList>
    </citation>
    <scope>NUCLEOTIDE SEQUENCE</scope>
    <source>
        <strain evidence="2 3">SEWS6</strain>
    </source>
</reference>
<dbReference type="EMBL" id="JAPKHW010000033">
    <property type="protein sequence ID" value="MCX4149774.1"/>
    <property type="molecule type" value="Genomic_DNA"/>
</dbReference>
<accession>A0AAP5EZM8</accession>
<sequence>MTFLESCTHGDETSRGIVTLRVVEMSQFEKIVYVCRVSGQRLHVRHDGNALWMPLGDAARLLGKRPAQLAKSLKYLRLNREIDEAADIKETNSEPATADLLLNHRAVISLGYHLNFGRVAPFRDWCSETLQARQRILALF</sequence>
<dbReference type="EMBL" id="JAMXWF010000033">
    <property type="protein sequence ID" value="MDQ6411592.1"/>
    <property type="molecule type" value="Genomic_DNA"/>
</dbReference>
<evidence type="ECO:0000313" key="2">
    <source>
        <dbReference type="EMBL" id="MDQ6411592.1"/>
    </source>
</evidence>
<proteinExistence type="predicted"/>
<evidence type="ECO:0000313" key="1">
    <source>
        <dbReference type="EMBL" id="MCX4149774.1"/>
    </source>
</evidence>
<evidence type="ECO:0000313" key="4">
    <source>
        <dbReference type="Proteomes" id="UP001242288"/>
    </source>
</evidence>
<keyword evidence="3" id="KW-1185">Reference proteome</keyword>
<organism evidence="2 4">
    <name type="scientific">Paraburkholderia madseniana</name>
    <dbReference type="NCBI Taxonomy" id="2599607"/>
    <lineage>
        <taxon>Bacteria</taxon>
        <taxon>Pseudomonadati</taxon>
        <taxon>Pseudomonadota</taxon>
        <taxon>Betaproteobacteria</taxon>
        <taxon>Burkholderiales</taxon>
        <taxon>Burkholderiaceae</taxon>
        <taxon>Paraburkholderia</taxon>
    </lineage>
</organism>
<evidence type="ECO:0000313" key="3">
    <source>
        <dbReference type="Proteomes" id="UP001209412"/>
    </source>
</evidence>
<comment type="caution">
    <text evidence="2">The sequence shown here is derived from an EMBL/GenBank/DDBJ whole genome shotgun (WGS) entry which is preliminary data.</text>
</comment>
<dbReference type="AlphaFoldDB" id="A0AAP5EZM8"/>